<organism evidence="1 2">
    <name type="scientific">Sphingomonas tagetis</name>
    <dbReference type="NCBI Taxonomy" id="2949092"/>
    <lineage>
        <taxon>Bacteria</taxon>
        <taxon>Pseudomonadati</taxon>
        <taxon>Pseudomonadota</taxon>
        <taxon>Alphaproteobacteria</taxon>
        <taxon>Sphingomonadales</taxon>
        <taxon>Sphingomonadaceae</taxon>
        <taxon>Sphingomonas</taxon>
    </lineage>
</organism>
<protein>
    <submittedName>
        <fullName evidence="1">Uncharacterized protein</fullName>
    </submittedName>
</protein>
<proteinExistence type="predicted"/>
<dbReference type="Proteomes" id="UP001139451">
    <property type="component" value="Unassembled WGS sequence"/>
</dbReference>
<comment type="caution">
    <text evidence="1">The sequence shown here is derived from an EMBL/GenBank/DDBJ whole genome shotgun (WGS) entry which is preliminary data.</text>
</comment>
<keyword evidence="2" id="KW-1185">Reference proteome</keyword>
<reference evidence="1" key="1">
    <citation type="submission" date="2022-05" db="EMBL/GenBank/DDBJ databases">
        <title>Sphingomonas sp. strain MG17 Genome sequencing and assembly.</title>
        <authorList>
            <person name="Kim I."/>
        </authorList>
    </citation>
    <scope>NUCLEOTIDE SEQUENCE</scope>
    <source>
        <strain evidence="1">MG17</strain>
    </source>
</reference>
<dbReference type="AlphaFoldDB" id="A0A9X2HNM5"/>
<name>A0A9X2HNM5_9SPHN</name>
<evidence type="ECO:0000313" key="2">
    <source>
        <dbReference type="Proteomes" id="UP001139451"/>
    </source>
</evidence>
<dbReference type="RefSeq" id="WP_254296959.1">
    <property type="nucleotide sequence ID" value="NZ_JAMLDX010000027.1"/>
</dbReference>
<accession>A0A9X2HNM5</accession>
<gene>
    <name evidence="1" type="ORF">M9978_21355</name>
</gene>
<sequence>MSIPPIHPLPAPAAQAHLTLRRAAHTLAATDYAGPVSAAARYYRARSLGNHLRELDRFLRTLIEAITPAPARPALRTARRTGDKLSQLDTGLACSSPRLDALRGARNCLYYCGGRVRRGDRRHSPLLTLGWPRDRPRRARLGEELTITQAELADICAFYLELADSLVENRP</sequence>
<dbReference type="EMBL" id="JAMLDX010000027">
    <property type="protein sequence ID" value="MCP3732967.1"/>
    <property type="molecule type" value="Genomic_DNA"/>
</dbReference>
<evidence type="ECO:0000313" key="1">
    <source>
        <dbReference type="EMBL" id="MCP3732967.1"/>
    </source>
</evidence>